<feature type="region of interest" description="Disordered" evidence="1">
    <location>
        <begin position="503"/>
        <end position="595"/>
    </location>
</feature>
<protein>
    <recommendedName>
        <fullName evidence="4">Protein ecdysoneless homolog</fullName>
    </recommendedName>
</protein>
<dbReference type="AlphaFoldDB" id="A0A328DT63"/>
<feature type="compositionally biased region" description="Basic and acidic residues" evidence="1">
    <location>
        <begin position="447"/>
        <end position="457"/>
    </location>
</feature>
<proteinExistence type="predicted"/>
<dbReference type="GO" id="GO:0005634">
    <property type="term" value="C:nucleus"/>
    <property type="evidence" value="ECO:0007669"/>
    <property type="project" value="TreeGrafter"/>
</dbReference>
<evidence type="ECO:0000313" key="3">
    <source>
        <dbReference type="Proteomes" id="UP000249390"/>
    </source>
</evidence>
<evidence type="ECO:0000256" key="1">
    <source>
        <dbReference type="SAM" id="MobiDB-lite"/>
    </source>
</evidence>
<accession>A0A328DT63</accession>
<evidence type="ECO:0008006" key="4">
    <source>
        <dbReference type="Google" id="ProtNLM"/>
    </source>
</evidence>
<feature type="compositionally biased region" description="Acidic residues" evidence="1">
    <location>
        <begin position="515"/>
        <end position="547"/>
    </location>
</feature>
<gene>
    <name evidence="2" type="ORF">DM860_001162</name>
</gene>
<keyword evidence="3" id="KW-1185">Reference proteome</keyword>
<dbReference type="EMBL" id="NQVE01000097">
    <property type="protein sequence ID" value="RAL48842.1"/>
    <property type="molecule type" value="Genomic_DNA"/>
</dbReference>
<dbReference type="InterPro" id="IPR010770">
    <property type="entry name" value="Ecd"/>
</dbReference>
<reference evidence="2 3" key="1">
    <citation type="submission" date="2018-06" db="EMBL/GenBank/DDBJ databases">
        <title>The Genome of Cuscuta australis (Dodder) Provides Insight into the Evolution of Plant Parasitism.</title>
        <authorList>
            <person name="Liu H."/>
        </authorList>
    </citation>
    <scope>NUCLEOTIDE SEQUENCE [LARGE SCALE GENOMIC DNA]</scope>
    <source>
        <strain evidence="3">cv. Yunnan</strain>
        <tissue evidence="2">Vines</tissue>
    </source>
</reference>
<dbReference type="PANTHER" id="PTHR13060">
    <property type="entry name" value="SGT1 PROTEIN HSGT1 SUPPRESSOR OF GCR2"/>
    <property type="match status" value="1"/>
</dbReference>
<dbReference type="PANTHER" id="PTHR13060:SF0">
    <property type="entry name" value="PROTEIN ECDYSONELESS HOMOLOG"/>
    <property type="match status" value="1"/>
</dbReference>
<feature type="compositionally biased region" description="Basic and acidic residues" evidence="1">
    <location>
        <begin position="573"/>
        <end position="582"/>
    </location>
</feature>
<dbReference type="Proteomes" id="UP000249390">
    <property type="component" value="Unassembled WGS sequence"/>
</dbReference>
<organism evidence="2 3">
    <name type="scientific">Cuscuta australis</name>
    <dbReference type="NCBI Taxonomy" id="267555"/>
    <lineage>
        <taxon>Eukaryota</taxon>
        <taxon>Viridiplantae</taxon>
        <taxon>Streptophyta</taxon>
        <taxon>Embryophyta</taxon>
        <taxon>Tracheophyta</taxon>
        <taxon>Spermatophyta</taxon>
        <taxon>Magnoliopsida</taxon>
        <taxon>eudicotyledons</taxon>
        <taxon>Gunneridae</taxon>
        <taxon>Pentapetalae</taxon>
        <taxon>asterids</taxon>
        <taxon>lamiids</taxon>
        <taxon>Solanales</taxon>
        <taxon>Convolvulaceae</taxon>
        <taxon>Cuscuteae</taxon>
        <taxon>Cuscuta</taxon>
        <taxon>Cuscuta subgen. Grammica</taxon>
        <taxon>Cuscuta sect. Cleistogrammica</taxon>
    </lineage>
</organism>
<name>A0A328DT63_9ASTE</name>
<feature type="region of interest" description="Disordered" evidence="1">
    <location>
        <begin position="431"/>
        <end position="457"/>
    </location>
</feature>
<comment type="caution">
    <text evidence="2">The sequence shown here is derived from an EMBL/GenBank/DDBJ whole genome shotgun (WGS) entry which is preliminary data.</text>
</comment>
<dbReference type="Pfam" id="PF07093">
    <property type="entry name" value="SGT1"/>
    <property type="match status" value="1"/>
</dbReference>
<sequence length="645" mass="73402">MAELDPSAATSSSIFFQNKFPPPDDTVFFSIFPDFSVHSPTSPTISSELQALHLQIIQIISAFTSNYIWQHEPFDLCLSTTSPPHLGGKVRFGDNLEDEWFVVFLLFEISRNFRNLSIRVWDSDGEFLLIETAFHLPRWLNPDTASNRVFIRCGGLHIIPKSIFPDTPNIQDALRFLIDGKKTKAPEPVQLQLENRLKQYPMIAEKNMQRVRVRVPLSVAQVLKHEPCLISLAVEGFYDRDIDTMKFAAKMERFLMNRSGEELVQVVVRMSRAMYAQLVQQTFQAPKCYPPLPPRTDLGTYLEAELGMKIACGFEMMYQLRKRQGMEGKGRTWEAFLSSLEKSGYFEGLMPGSQEYKRLMQNAEEYYRNSSLQARTSEVLSVPVRRIDEILALPHSVDDFKNQQLPPSDDDSWLYGGEDELNAVLQERQQEMEDYNSKHKKKQNSKKNQDSSDKLDDYNLRNISESMQAFVKKMSSYKGAKVPKSSLRDVDFDVDRFMQDIGSLARQSDSKDNDSESDTEEQSNSDMEFDESDDKSDAEDNDMEGDPFMESYSHTLNEELKGTSLGKSFARTDGNHLKKDEGISGASAEGMEEEELRPVDVDLNLVMNLLDSFSSQQGLPGPASNLMGLMGLRFPEDSKSTTKDN</sequence>
<evidence type="ECO:0000313" key="2">
    <source>
        <dbReference type="EMBL" id="RAL48842.1"/>
    </source>
</evidence>